<dbReference type="AlphaFoldDB" id="A0A1N6VNW7"/>
<feature type="transmembrane region" description="Helical" evidence="1">
    <location>
        <begin position="7"/>
        <end position="27"/>
    </location>
</feature>
<keyword evidence="3" id="KW-1185">Reference proteome</keyword>
<evidence type="ECO:0000313" key="2">
    <source>
        <dbReference type="EMBL" id="SIQ79497.1"/>
    </source>
</evidence>
<keyword evidence="1" id="KW-0472">Membrane</keyword>
<keyword evidence="1" id="KW-1133">Transmembrane helix</keyword>
<sequence>MNSKELLGIALLFIGSVVIFAITSMAGSLVGNVLAGIATVALAAGALMYGTAEDGRPV</sequence>
<proteinExistence type="predicted"/>
<evidence type="ECO:0000313" key="3">
    <source>
        <dbReference type="Proteomes" id="UP000186914"/>
    </source>
</evidence>
<evidence type="ECO:0000256" key="1">
    <source>
        <dbReference type="SAM" id="Phobius"/>
    </source>
</evidence>
<dbReference type="OrthoDB" id="248644at2157"/>
<dbReference type="EMBL" id="FTNO01000001">
    <property type="protein sequence ID" value="SIQ79497.1"/>
    <property type="molecule type" value="Genomic_DNA"/>
</dbReference>
<name>A0A1N6VNW7_9EURY</name>
<dbReference type="RefSeq" id="WP_175609609.1">
    <property type="nucleotide sequence ID" value="NZ_FTNO01000001.1"/>
</dbReference>
<accession>A0A1N6VNW7</accession>
<organism evidence="2 3">
    <name type="scientific">Haladaptatus litoreus</name>
    <dbReference type="NCBI Taxonomy" id="553468"/>
    <lineage>
        <taxon>Archaea</taxon>
        <taxon>Methanobacteriati</taxon>
        <taxon>Methanobacteriota</taxon>
        <taxon>Stenosarchaea group</taxon>
        <taxon>Halobacteria</taxon>
        <taxon>Halobacteriales</taxon>
        <taxon>Haladaptataceae</taxon>
        <taxon>Haladaptatus</taxon>
    </lineage>
</organism>
<keyword evidence="1" id="KW-0812">Transmembrane</keyword>
<protein>
    <submittedName>
        <fullName evidence="2">Uncharacterized protein</fullName>
    </submittedName>
</protein>
<gene>
    <name evidence="2" type="ORF">SAMN05421858_0426</name>
</gene>
<reference evidence="3" key="1">
    <citation type="submission" date="2017-01" db="EMBL/GenBank/DDBJ databases">
        <authorList>
            <person name="Varghese N."/>
            <person name="Submissions S."/>
        </authorList>
    </citation>
    <scope>NUCLEOTIDE SEQUENCE [LARGE SCALE GENOMIC DNA]</scope>
    <source>
        <strain evidence="3">CGMCC 1.7737</strain>
    </source>
</reference>
<dbReference type="Proteomes" id="UP000186914">
    <property type="component" value="Unassembled WGS sequence"/>
</dbReference>
<feature type="transmembrane region" description="Helical" evidence="1">
    <location>
        <begin position="33"/>
        <end position="52"/>
    </location>
</feature>